<sequence length="91" mass="10524">MPKKEKEGFGMKRRNLFESEGYQTPIWRRLVVPSDRQILPEKSRNIHCVIYLYFGQGRGGLVVRPRPWGRRAPGSKPDSTEDPPFMVPAAR</sequence>
<organism evidence="2 3">
    <name type="scientific">Araneus ventricosus</name>
    <name type="common">Orbweaver spider</name>
    <name type="synonym">Epeira ventricosa</name>
    <dbReference type="NCBI Taxonomy" id="182803"/>
    <lineage>
        <taxon>Eukaryota</taxon>
        <taxon>Metazoa</taxon>
        <taxon>Ecdysozoa</taxon>
        <taxon>Arthropoda</taxon>
        <taxon>Chelicerata</taxon>
        <taxon>Arachnida</taxon>
        <taxon>Araneae</taxon>
        <taxon>Araneomorphae</taxon>
        <taxon>Entelegynae</taxon>
        <taxon>Araneoidea</taxon>
        <taxon>Araneidae</taxon>
        <taxon>Araneus</taxon>
    </lineage>
</organism>
<evidence type="ECO:0000256" key="1">
    <source>
        <dbReference type="SAM" id="MobiDB-lite"/>
    </source>
</evidence>
<dbReference type="Proteomes" id="UP000499080">
    <property type="component" value="Unassembled WGS sequence"/>
</dbReference>
<evidence type="ECO:0000313" key="2">
    <source>
        <dbReference type="EMBL" id="GBL72373.1"/>
    </source>
</evidence>
<proteinExistence type="predicted"/>
<comment type="caution">
    <text evidence="2">The sequence shown here is derived from an EMBL/GenBank/DDBJ whole genome shotgun (WGS) entry which is preliminary data.</text>
</comment>
<evidence type="ECO:0000313" key="3">
    <source>
        <dbReference type="Proteomes" id="UP000499080"/>
    </source>
</evidence>
<feature type="region of interest" description="Disordered" evidence="1">
    <location>
        <begin position="65"/>
        <end position="91"/>
    </location>
</feature>
<name>A0A4Y1ZY11_ARAVE</name>
<dbReference type="AlphaFoldDB" id="A0A4Y1ZY11"/>
<accession>A0A4Y1ZY11</accession>
<reference evidence="2 3" key="1">
    <citation type="journal article" date="2019" name="Sci. Rep.">
        <title>Orb-weaving spider Araneus ventricosus genome elucidates the spidroin gene catalogue.</title>
        <authorList>
            <person name="Kono N."/>
            <person name="Nakamura H."/>
            <person name="Ohtoshi R."/>
            <person name="Moran D.A.P."/>
            <person name="Shinohara A."/>
            <person name="Yoshida Y."/>
            <person name="Fujiwara M."/>
            <person name="Mori M."/>
            <person name="Tomita M."/>
            <person name="Arakawa K."/>
        </authorList>
    </citation>
    <scope>NUCLEOTIDE SEQUENCE [LARGE SCALE GENOMIC DNA]</scope>
</reference>
<protein>
    <submittedName>
        <fullName evidence="2">Uncharacterized protein</fullName>
    </submittedName>
</protein>
<keyword evidence="3" id="KW-1185">Reference proteome</keyword>
<gene>
    <name evidence="2" type="ORF">AVEN_115306_1</name>
</gene>
<dbReference type="EMBL" id="BGPR01000001">
    <property type="protein sequence ID" value="GBL72373.1"/>
    <property type="molecule type" value="Genomic_DNA"/>
</dbReference>